<feature type="domain" description="SMP-30/Gluconolactonase/LRE-like region" evidence="4">
    <location>
        <begin position="21"/>
        <end position="284"/>
    </location>
</feature>
<dbReference type="GO" id="GO:0004341">
    <property type="term" value="F:gluconolactonase activity"/>
    <property type="evidence" value="ECO:0007669"/>
    <property type="project" value="TreeGrafter"/>
</dbReference>
<gene>
    <name evidence="5" type="ORF">WICPIJ_008031</name>
</gene>
<dbReference type="Gene3D" id="2.120.10.30">
    <property type="entry name" value="TolB, C-terminal domain"/>
    <property type="match status" value="1"/>
</dbReference>
<evidence type="ECO:0000313" key="5">
    <source>
        <dbReference type="EMBL" id="KAH3680981.1"/>
    </source>
</evidence>
<feature type="binding site" evidence="3">
    <location>
        <position position="227"/>
    </location>
    <ligand>
        <name>a divalent metal cation</name>
        <dbReference type="ChEBI" id="CHEBI:60240"/>
    </ligand>
</feature>
<comment type="caution">
    <text evidence="5">The sequence shown here is derived from an EMBL/GenBank/DDBJ whole genome shotgun (WGS) entry which is preliminary data.</text>
</comment>
<evidence type="ECO:0000256" key="3">
    <source>
        <dbReference type="PIRSR" id="PIRSR605511-2"/>
    </source>
</evidence>
<comment type="similarity">
    <text evidence="1">Belongs to the SMP-30/CGR1 family.</text>
</comment>
<keyword evidence="3" id="KW-0862">Zinc</keyword>
<sequence length="334" mass="37378">MAVITHDYTGLKPFVQHKGKLSEGITFNPSNNTLLWVDIIRGQLHRSFLEGDLLTRSSKSHEVHSFPNETIGVIYLTEDDDLVVLGGQFGLAEFRFSTKSFDYKLKFDTNSVVTPEGLDKYRLRSNDGNVDPNGNIWQGLMGNCNIGPVPEGRLVKFSPNGTTKEQDSLIPNGINWSKDGKTLYWTSSLEFTIYKFDFDLETSTVSNKTPFINFKNVFPELESPEPDGFILTTDEEIITAVWSSSSVVHFNKQGEVIQVFKLPTPRISCVNFGATNELFITSANLNLDNDDNNSDPNDFSGSIFRIVLENGEFNGVPRPILTKAQLEKLYAGNK</sequence>
<name>A0A9P8PZ38_WICPI</name>
<feature type="binding site" evidence="3">
    <location>
        <position position="126"/>
    </location>
    <ligand>
        <name>substrate</name>
    </ligand>
</feature>
<dbReference type="Proteomes" id="UP000774326">
    <property type="component" value="Unassembled WGS sequence"/>
</dbReference>
<dbReference type="PANTHER" id="PTHR10907:SF47">
    <property type="entry name" value="REGUCALCIN"/>
    <property type="match status" value="1"/>
</dbReference>
<keyword evidence="3" id="KW-0479">Metal-binding</keyword>
<feature type="binding site" evidence="3">
    <location>
        <position position="172"/>
    </location>
    <ligand>
        <name>a divalent metal cation</name>
        <dbReference type="ChEBI" id="CHEBI:60240"/>
    </ligand>
</feature>
<dbReference type="InterPro" id="IPR005511">
    <property type="entry name" value="SMP-30"/>
</dbReference>
<reference evidence="5" key="2">
    <citation type="submission" date="2021-01" db="EMBL/GenBank/DDBJ databases">
        <authorList>
            <person name="Schikora-Tamarit M.A."/>
        </authorList>
    </citation>
    <scope>NUCLEOTIDE SEQUENCE</scope>
    <source>
        <strain evidence="5">CBS2887</strain>
    </source>
</reference>
<dbReference type="PANTHER" id="PTHR10907">
    <property type="entry name" value="REGUCALCIN"/>
    <property type="match status" value="1"/>
</dbReference>
<comment type="cofactor">
    <cofactor evidence="3">
        <name>Zn(2+)</name>
        <dbReference type="ChEBI" id="CHEBI:29105"/>
    </cofactor>
    <text evidence="3">Binds 1 divalent metal cation per subunit.</text>
</comment>
<evidence type="ECO:0000256" key="1">
    <source>
        <dbReference type="ARBA" id="ARBA00008853"/>
    </source>
</evidence>
<dbReference type="EMBL" id="JAEUBG010004638">
    <property type="protein sequence ID" value="KAH3680981.1"/>
    <property type="molecule type" value="Genomic_DNA"/>
</dbReference>
<evidence type="ECO:0000313" key="6">
    <source>
        <dbReference type="Proteomes" id="UP000774326"/>
    </source>
</evidence>
<dbReference type="GO" id="GO:0005509">
    <property type="term" value="F:calcium ion binding"/>
    <property type="evidence" value="ECO:0007669"/>
    <property type="project" value="TreeGrafter"/>
</dbReference>
<dbReference type="AlphaFoldDB" id="A0A9P8PZ38"/>
<reference evidence="5" key="1">
    <citation type="journal article" date="2021" name="Open Biol.">
        <title>Shared evolutionary footprints suggest mitochondrial oxidative damage underlies multiple complex I losses in fungi.</title>
        <authorList>
            <person name="Schikora-Tamarit M.A."/>
            <person name="Marcet-Houben M."/>
            <person name="Nosek J."/>
            <person name="Gabaldon T."/>
        </authorList>
    </citation>
    <scope>NUCLEOTIDE SEQUENCE</scope>
    <source>
        <strain evidence="5">CBS2887</strain>
    </source>
</reference>
<dbReference type="PRINTS" id="PR01790">
    <property type="entry name" value="SMP30FAMILY"/>
</dbReference>
<feature type="binding site" evidence="3">
    <location>
        <position position="124"/>
    </location>
    <ligand>
        <name>substrate</name>
    </ligand>
</feature>
<feature type="binding site" evidence="3">
    <location>
        <position position="23"/>
    </location>
    <ligand>
        <name>a divalent metal cation</name>
        <dbReference type="ChEBI" id="CHEBI:60240"/>
    </ligand>
</feature>
<keyword evidence="6" id="KW-1185">Reference proteome</keyword>
<evidence type="ECO:0000259" key="4">
    <source>
        <dbReference type="Pfam" id="PF08450"/>
    </source>
</evidence>
<accession>A0A9P8PZ38</accession>
<protein>
    <recommendedName>
        <fullName evidence="4">SMP-30/Gluconolactonase/LRE-like region domain-containing protein</fullName>
    </recommendedName>
</protein>
<feature type="active site" description="Proton donor/acceptor" evidence="2">
    <location>
        <position position="227"/>
    </location>
</feature>
<evidence type="ECO:0000256" key="2">
    <source>
        <dbReference type="PIRSR" id="PIRSR605511-1"/>
    </source>
</evidence>
<dbReference type="InterPro" id="IPR011042">
    <property type="entry name" value="6-blade_b-propeller_TolB-like"/>
</dbReference>
<proteinExistence type="inferred from homology"/>
<dbReference type="OrthoDB" id="423498at2759"/>
<organism evidence="5 6">
    <name type="scientific">Wickerhamomyces pijperi</name>
    <name type="common">Yeast</name>
    <name type="synonym">Pichia pijperi</name>
    <dbReference type="NCBI Taxonomy" id="599730"/>
    <lineage>
        <taxon>Eukaryota</taxon>
        <taxon>Fungi</taxon>
        <taxon>Dikarya</taxon>
        <taxon>Ascomycota</taxon>
        <taxon>Saccharomycotina</taxon>
        <taxon>Saccharomycetes</taxon>
        <taxon>Phaffomycetales</taxon>
        <taxon>Wickerhamomycetaceae</taxon>
        <taxon>Wickerhamomyces</taxon>
    </lineage>
</organism>
<dbReference type="InterPro" id="IPR013658">
    <property type="entry name" value="SGL"/>
</dbReference>
<dbReference type="SUPFAM" id="SSF63829">
    <property type="entry name" value="Calcium-dependent phosphotriesterase"/>
    <property type="match status" value="1"/>
</dbReference>
<dbReference type="Pfam" id="PF08450">
    <property type="entry name" value="SGL"/>
    <property type="match status" value="1"/>
</dbReference>